<accession>A0ABR2Z7D1</accession>
<reference evidence="1 2" key="1">
    <citation type="journal article" date="2024" name="Nat. Commun.">
        <title>Phylogenomics reveals the evolutionary origins of lichenization in chlorophyte algae.</title>
        <authorList>
            <person name="Puginier C."/>
            <person name="Libourel C."/>
            <person name="Otte J."/>
            <person name="Skaloud P."/>
            <person name="Haon M."/>
            <person name="Grisel S."/>
            <person name="Petersen M."/>
            <person name="Berrin J.G."/>
            <person name="Delaux P.M."/>
            <person name="Dal Grande F."/>
            <person name="Keller J."/>
        </authorList>
    </citation>
    <scope>NUCLEOTIDE SEQUENCE [LARGE SCALE GENOMIC DNA]</scope>
    <source>
        <strain evidence="1 2">SAG 216-7</strain>
    </source>
</reference>
<proteinExistence type="predicted"/>
<organism evidence="1 2">
    <name type="scientific">Coccomyxa subellipsoidea</name>
    <dbReference type="NCBI Taxonomy" id="248742"/>
    <lineage>
        <taxon>Eukaryota</taxon>
        <taxon>Viridiplantae</taxon>
        <taxon>Chlorophyta</taxon>
        <taxon>core chlorophytes</taxon>
        <taxon>Trebouxiophyceae</taxon>
        <taxon>Trebouxiophyceae incertae sedis</taxon>
        <taxon>Coccomyxaceae</taxon>
        <taxon>Coccomyxa</taxon>
    </lineage>
</organism>
<gene>
    <name evidence="1" type="ORF">WJX75_009684</name>
</gene>
<comment type="caution">
    <text evidence="1">The sequence shown here is derived from an EMBL/GenBank/DDBJ whole genome shotgun (WGS) entry which is preliminary data.</text>
</comment>
<dbReference type="EMBL" id="JALJOT010000001">
    <property type="protein sequence ID" value="KAK9919144.1"/>
    <property type="molecule type" value="Genomic_DNA"/>
</dbReference>
<evidence type="ECO:0000313" key="1">
    <source>
        <dbReference type="EMBL" id="KAK9919144.1"/>
    </source>
</evidence>
<dbReference type="SUPFAM" id="SSF103511">
    <property type="entry name" value="Chlorophyll a-b binding protein"/>
    <property type="match status" value="1"/>
</dbReference>
<name>A0ABR2Z7D1_9CHLO</name>
<keyword evidence="2" id="KW-1185">Reference proteome</keyword>
<protein>
    <recommendedName>
        <fullName evidence="3">Chlorophyll a-b binding protein, chloroplastic</fullName>
    </recommendedName>
</protein>
<evidence type="ECO:0008006" key="3">
    <source>
        <dbReference type="Google" id="ProtNLM"/>
    </source>
</evidence>
<evidence type="ECO:0000313" key="2">
    <source>
        <dbReference type="Proteomes" id="UP001491310"/>
    </source>
</evidence>
<sequence>MVLPAVRASDDKGNMATKDTPVESINEMSTAKLNEVLQDLPAEQQKALSQLYLFLVQNPSHNIRIRGWSDVQRAIAEDYQVLVWRPAELLNGRLAMIGFTLGAITQARTGISVWGQLNAFPFAYLFAYGLVVTASLLNQTFGSPKEGISIGPIKFSQRAELLNARMAMIGYAILAYAGYNQDLARGVAFLLRNAQNNLPGIPS</sequence>
<dbReference type="Proteomes" id="UP001491310">
    <property type="component" value="Unassembled WGS sequence"/>
</dbReference>